<dbReference type="Proteomes" id="UP001465976">
    <property type="component" value="Unassembled WGS sequence"/>
</dbReference>
<reference evidence="1 2" key="1">
    <citation type="submission" date="2024-02" db="EMBL/GenBank/DDBJ databases">
        <title>A draft genome for the cacao thread blight pathogen Marasmius crinis-equi.</title>
        <authorList>
            <person name="Cohen S.P."/>
            <person name="Baruah I.K."/>
            <person name="Amoako-Attah I."/>
            <person name="Bukari Y."/>
            <person name="Meinhardt L.W."/>
            <person name="Bailey B.A."/>
        </authorList>
    </citation>
    <scope>NUCLEOTIDE SEQUENCE [LARGE SCALE GENOMIC DNA]</scope>
    <source>
        <strain evidence="1 2">GH-76</strain>
    </source>
</reference>
<dbReference type="EMBL" id="JBAHYK010001166">
    <property type="protein sequence ID" value="KAL0569220.1"/>
    <property type="molecule type" value="Genomic_DNA"/>
</dbReference>
<organism evidence="1 2">
    <name type="scientific">Marasmius crinis-equi</name>
    <dbReference type="NCBI Taxonomy" id="585013"/>
    <lineage>
        <taxon>Eukaryota</taxon>
        <taxon>Fungi</taxon>
        <taxon>Dikarya</taxon>
        <taxon>Basidiomycota</taxon>
        <taxon>Agaricomycotina</taxon>
        <taxon>Agaricomycetes</taxon>
        <taxon>Agaricomycetidae</taxon>
        <taxon>Agaricales</taxon>
        <taxon>Marasmiineae</taxon>
        <taxon>Marasmiaceae</taxon>
        <taxon>Marasmius</taxon>
    </lineage>
</organism>
<name>A0ABR3F1Z1_9AGAR</name>
<gene>
    <name evidence="1" type="ORF">V5O48_012746</name>
</gene>
<protein>
    <submittedName>
        <fullName evidence="1">Uncharacterized protein</fullName>
    </submittedName>
</protein>
<evidence type="ECO:0000313" key="2">
    <source>
        <dbReference type="Proteomes" id="UP001465976"/>
    </source>
</evidence>
<comment type="caution">
    <text evidence="1">The sequence shown here is derived from an EMBL/GenBank/DDBJ whole genome shotgun (WGS) entry which is preliminary data.</text>
</comment>
<proteinExistence type="predicted"/>
<accession>A0ABR3F1Z1</accession>
<sequence length="473" mass="52198">MRGRREGVKLWLDRSGSLPLTLSVSIGAFNDVPVGPVPRGLEGDVEVNIVDLSTQLATYSHRWKSVKVSHIGDQKATDAICRPLTQLKEKDFPILEELDAAAFCFFRYEHDATTQTLTPTPTNLARVLTRLPSLRTLHLANERACGILALSGGSWASLTTLFLNSISVHSPTEAGHTVEKLAQLGPSLNFLSFNPILSHWLHIGMETPLYTPVQFPLLRTLIVKVGSDHLYSNAIETEENVSKMLIAILRNIHAPALESLHAGVGSGIAIYNAEQEQPENSPPSSSRDPYDGFSVPFHRLLSQSHGRITHLSMGGFPLARPEMLAQSLELLPSLQFLTFSGTRSLGSDGDDINEVLRVSTYTTFLSVLRKLLSSDPLLCQDLENLEVERQEPPSTVMIPLVDPILDLALSRSKLKALSVDFGELPKANITGLEANVRAHRALGELREGRGVHVSWKWEELREPDISFYDEPYA</sequence>
<evidence type="ECO:0000313" key="1">
    <source>
        <dbReference type="EMBL" id="KAL0569220.1"/>
    </source>
</evidence>
<keyword evidence="2" id="KW-1185">Reference proteome</keyword>